<evidence type="ECO:0000256" key="1">
    <source>
        <dbReference type="SAM" id="Phobius"/>
    </source>
</evidence>
<keyword evidence="1" id="KW-1133">Transmembrane helix</keyword>
<dbReference type="Proteomes" id="UP000297245">
    <property type="component" value="Unassembled WGS sequence"/>
</dbReference>
<feature type="transmembrane region" description="Helical" evidence="1">
    <location>
        <begin position="266"/>
        <end position="289"/>
    </location>
</feature>
<keyword evidence="1" id="KW-0812">Transmembrane</keyword>
<feature type="transmembrane region" description="Helical" evidence="1">
    <location>
        <begin position="182"/>
        <end position="203"/>
    </location>
</feature>
<keyword evidence="3" id="KW-1185">Reference proteome</keyword>
<dbReference type="AlphaFoldDB" id="A0A4V4HGC4"/>
<dbReference type="OrthoDB" id="3259206at2759"/>
<dbReference type="EMBL" id="ML179139">
    <property type="protein sequence ID" value="THU98285.1"/>
    <property type="molecule type" value="Genomic_DNA"/>
</dbReference>
<sequence length="328" mass="36414">MVSMSRIYHSCHCHLHQYKVGDIQLLVSLHTTLSTSMSESPLNQNQSAEIIQSILPMIWQIIVFVTVIFLIYGIYLAVTLLVVYVLSSRGIRNSKPRLVLLVITVFELLVSTAYAVVALGAMSLHTLSAGNLDSEWAQHSTRLWQQAIAGMALVLRFNFLLSDGIVIWRTWVLFPFNTFVKSTLAFCLLVASVCTFVDGGISASRASYDDILHSMGGPITRNLLMSLPLLITNVLATASIGYKAWSHRKVVNQNLRSTRTTMSKALKTLWLMIESGLVYCIVLIAYIIIVETVPNSNDAFATFGASIFVSIMPLLAVRFQSFVLFNLS</sequence>
<evidence type="ECO:0000313" key="3">
    <source>
        <dbReference type="Proteomes" id="UP000297245"/>
    </source>
</evidence>
<protein>
    <submittedName>
        <fullName evidence="2">Uncharacterized protein</fullName>
    </submittedName>
</protein>
<keyword evidence="1" id="KW-0472">Membrane</keyword>
<feature type="transmembrane region" description="Helical" evidence="1">
    <location>
        <begin position="143"/>
        <end position="161"/>
    </location>
</feature>
<organism evidence="2 3">
    <name type="scientific">Dendrothele bispora (strain CBS 962.96)</name>
    <dbReference type="NCBI Taxonomy" id="1314807"/>
    <lineage>
        <taxon>Eukaryota</taxon>
        <taxon>Fungi</taxon>
        <taxon>Dikarya</taxon>
        <taxon>Basidiomycota</taxon>
        <taxon>Agaricomycotina</taxon>
        <taxon>Agaricomycetes</taxon>
        <taxon>Agaricomycetidae</taxon>
        <taxon>Agaricales</taxon>
        <taxon>Agaricales incertae sedis</taxon>
        <taxon>Dendrothele</taxon>
    </lineage>
</organism>
<feature type="transmembrane region" description="Helical" evidence="1">
    <location>
        <begin position="98"/>
        <end position="123"/>
    </location>
</feature>
<reference evidence="2 3" key="1">
    <citation type="journal article" date="2019" name="Nat. Ecol. Evol.">
        <title>Megaphylogeny resolves global patterns of mushroom evolution.</title>
        <authorList>
            <person name="Varga T."/>
            <person name="Krizsan K."/>
            <person name="Foldi C."/>
            <person name="Dima B."/>
            <person name="Sanchez-Garcia M."/>
            <person name="Sanchez-Ramirez S."/>
            <person name="Szollosi G.J."/>
            <person name="Szarkandi J.G."/>
            <person name="Papp V."/>
            <person name="Albert L."/>
            <person name="Andreopoulos W."/>
            <person name="Angelini C."/>
            <person name="Antonin V."/>
            <person name="Barry K.W."/>
            <person name="Bougher N.L."/>
            <person name="Buchanan P."/>
            <person name="Buyck B."/>
            <person name="Bense V."/>
            <person name="Catcheside P."/>
            <person name="Chovatia M."/>
            <person name="Cooper J."/>
            <person name="Damon W."/>
            <person name="Desjardin D."/>
            <person name="Finy P."/>
            <person name="Geml J."/>
            <person name="Haridas S."/>
            <person name="Hughes K."/>
            <person name="Justo A."/>
            <person name="Karasinski D."/>
            <person name="Kautmanova I."/>
            <person name="Kiss B."/>
            <person name="Kocsube S."/>
            <person name="Kotiranta H."/>
            <person name="LaButti K.M."/>
            <person name="Lechner B.E."/>
            <person name="Liimatainen K."/>
            <person name="Lipzen A."/>
            <person name="Lukacs Z."/>
            <person name="Mihaltcheva S."/>
            <person name="Morgado L.N."/>
            <person name="Niskanen T."/>
            <person name="Noordeloos M.E."/>
            <person name="Ohm R.A."/>
            <person name="Ortiz-Santana B."/>
            <person name="Ovrebo C."/>
            <person name="Racz N."/>
            <person name="Riley R."/>
            <person name="Savchenko A."/>
            <person name="Shiryaev A."/>
            <person name="Soop K."/>
            <person name="Spirin V."/>
            <person name="Szebenyi C."/>
            <person name="Tomsovsky M."/>
            <person name="Tulloss R.E."/>
            <person name="Uehling J."/>
            <person name="Grigoriev I.V."/>
            <person name="Vagvolgyi C."/>
            <person name="Papp T."/>
            <person name="Martin F.M."/>
            <person name="Miettinen O."/>
            <person name="Hibbett D.S."/>
            <person name="Nagy L.G."/>
        </authorList>
    </citation>
    <scope>NUCLEOTIDE SEQUENCE [LARGE SCALE GENOMIC DNA]</scope>
    <source>
        <strain evidence="2 3">CBS 962.96</strain>
    </source>
</reference>
<proteinExistence type="predicted"/>
<feature type="transmembrane region" description="Helical" evidence="1">
    <location>
        <begin position="301"/>
        <end position="325"/>
    </location>
</feature>
<evidence type="ECO:0000313" key="2">
    <source>
        <dbReference type="EMBL" id="THU98285.1"/>
    </source>
</evidence>
<accession>A0A4V4HGC4</accession>
<name>A0A4V4HGC4_DENBC</name>
<gene>
    <name evidence="2" type="ORF">K435DRAFT_33400</name>
</gene>
<feature type="transmembrane region" description="Helical" evidence="1">
    <location>
        <begin position="223"/>
        <end position="245"/>
    </location>
</feature>
<feature type="transmembrane region" description="Helical" evidence="1">
    <location>
        <begin position="57"/>
        <end position="86"/>
    </location>
</feature>